<evidence type="ECO:0008006" key="5">
    <source>
        <dbReference type="Google" id="ProtNLM"/>
    </source>
</evidence>
<dbReference type="SMART" id="SM00320">
    <property type="entry name" value="WD40"/>
    <property type="match status" value="5"/>
</dbReference>
<dbReference type="Proteomes" id="UP001152798">
    <property type="component" value="Chromosome 1"/>
</dbReference>
<dbReference type="SUPFAM" id="SSF50978">
    <property type="entry name" value="WD40 repeat-like"/>
    <property type="match status" value="1"/>
</dbReference>
<dbReference type="GO" id="GO:0005730">
    <property type="term" value="C:nucleolus"/>
    <property type="evidence" value="ECO:0007669"/>
    <property type="project" value="InterPro"/>
</dbReference>
<dbReference type="PANTHER" id="PTHR16038:SF4">
    <property type="entry name" value="WD REPEAT-CONTAINING PROTEIN 74"/>
    <property type="match status" value="1"/>
</dbReference>
<dbReference type="Gene3D" id="2.130.10.10">
    <property type="entry name" value="YVTN repeat-like/Quinoprotein amine dehydrogenase"/>
    <property type="match status" value="2"/>
</dbReference>
<evidence type="ECO:0000313" key="3">
    <source>
        <dbReference type="EMBL" id="CAH1389443.1"/>
    </source>
</evidence>
<dbReference type="AlphaFoldDB" id="A0A9P0GX82"/>
<dbReference type="InterPro" id="IPR015943">
    <property type="entry name" value="WD40/YVTN_repeat-like_dom_sf"/>
</dbReference>
<dbReference type="PROSITE" id="PS50082">
    <property type="entry name" value="WD_REPEATS_2"/>
    <property type="match status" value="1"/>
</dbReference>
<dbReference type="PANTHER" id="PTHR16038">
    <property type="entry name" value="NOP SEVEN ASSOCIATED PROTEIN 1"/>
    <property type="match status" value="1"/>
</dbReference>
<evidence type="ECO:0000256" key="1">
    <source>
        <dbReference type="PROSITE-ProRule" id="PRU00221"/>
    </source>
</evidence>
<protein>
    <recommendedName>
        <fullName evidence="5">WD repeat-containing protein 74</fullName>
    </recommendedName>
</protein>
<feature type="repeat" description="WD" evidence="1">
    <location>
        <begin position="137"/>
        <end position="162"/>
    </location>
</feature>
<dbReference type="GO" id="GO:0030687">
    <property type="term" value="C:preribosome, large subunit precursor"/>
    <property type="evidence" value="ECO:0007669"/>
    <property type="project" value="TreeGrafter"/>
</dbReference>
<dbReference type="EMBL" id="OV725077">
    <property type="protein sequence ID" value="CAH1389443.1"/>
    <property type="molecule type" value="Genomic_DNA"/>
</dbReference>
<dbReference type="InterPro" id="IPR036322">
    <property type="entry name" value="WD40_repeat_dom_sf"/>
</dbReference>
<dbReference type="InterPro" id="IPR001680">
    <property type="entry name" value="WD40_rpt"/>
</dbReference>
<keyword evidence="4" id="KW-1185">Reference proteome</keyword>
<feature type="compositionally biased region" description="Basic and acidic residues" evidence="2">
    <location>
        <begin position="320"/>
        <end position="346"/>
    </location>
</feature>
<dbReference type="GO" id="GO:0042273">
    <property type="term" value="P:ribosomal large subunit biogenesis"/>
    <property type="evidence" value="ECO:0007669"/>
    <property type="project" value="InterPro"/>
</dbReference>
<sequence>MKSVYFNAFVGTASGVFKGVTAVEKCDLYVKNLDSLKSATNKNPITSMNWGDGFEEEVVIGYGSQLVKIYNLKTRSFTMAEEKKCGDGAIIGISRRNGVLLTAVESGLVKLWREGSDPLTINTGGSLEKVRPSPHHSNIIATGGKENDIKLWDTQTGEQTFSAKNVRHDDLELRVPVWITDMAFILNTRKVAVTTRHGYVRLYDPSTCTRRPVVSVQVPEQALTCISCSSKEHHVIVGSGSGQMNLVDLRSRGLVMNKYKGFVGGIKAIACSEEEPYIASVSLDRHFRVHHLYTKELLLKEYMQSKLTCLLVRSNFDLTEPEREESGESGEERDKTKEEEKEKEESSSSDEAEEIFKNMPTVGEKRPKGTNLGKKKHKS</sequence>
<gene>
    <name evidence="3" type="ORF">NEZAVI_LOCUS850</name>
</gene>
<keyword evidence="1" id="KW-0853">WD repeat</keyword>
<dbReference type="InterPro" id="IPR037379">
    <property type="entry name" value="WDR74/Nsa1"/>
</dbReference>
<feature type="region of interest" description="Disordered" evidence="2">
    <location>
        <begin position="320"/>
        <end position="379"/>
    </location>
</feature>
<reference evidence="3" key="1">
    <citation type="submission" date="2022-01" db="EMBL/GenBank/DDBJ databases">
        <authorList>
            <person name="King R."/>
        </authorList>
    </citation>
    <scope>NUCLEOTIDE SEQUENCE</scope>
</reference>
<dbReference type="OrthoDB" id="18388at2759"/>
<evidence type="ECO:0000256" key="2">
    <source>
        <dbReference type="SAM" id="MobiDB-lite"/>
    </source>
</evidence>
<name>A0A9P0GX82_NEZVI</name>
<organism evidence="3 4">
    <name type="scientific">Nezara viridula</name>
    <name type="common">Southern green stink bug</name>
    <name type="synonym">Cimex viridulus</name>
    <dbReference type="NCBI Taxonomy" id="85310"/>
    <lineage>
        <taxon>Eukaryota</taxon>
        <taxon>Metazoa</taxon>
        <taxon>Ecdysozoa</taxon>
        <taxon>Arthropoda</taxon>
        <taxon>Hexapoda</taxon>
        <taxon>Insecta</taxon>
        <taxon>Pterygota</taxon>
        <taxon>Neoptera</taxon>
        <taxon>Paraneoptera</taxon>
        <taxon>Hemiptera</taxon>
        <taxon>Heteroptera</taxon>
        <taxon>Panheteroptera</taxon>
        <taxon>Pentatomomorpha</taxon>
        <taxon>Pentatomoidea</taxon>
        <taxon>Pentatomidae</taxon>
        <taxon>Pentatominae</taxon>
        <taxon>Nezara</taxon>
    </lineage>
</organism>
<proteinExistence type="predicted"/>
<accession>A0A9P0GX82</accession>
<evidence type="ECO:0000313" key="4">
    <source>
        <dbReference type="Proteomes" id="UP001152798"/>
    </source>
</evidence>